<keyword evidence="4 6" id="KW-1133">Transmembrane helix</keyword>
<dbReference type="PANTHER" id="PTHR34584:SF1">
    <property type="entry name" value="NA(+)_H(+) ANTIPORTER SUBUNIT E1"/>
    <property type="match status" value="1"/>
</dbReference>
<keyword evidence="3 6" id="KW-0812">Transmembrane</keyword>
<keyword evidence="2" id="KW-1003">Cell membrane</keyword>
<evidence type="ECO:0000256" key="4">
    <source>
        <dbReference type="ARBA" id="ARBA00022989"/>
    </source>
</evidence>
<protein>
    <recommendedName>
        <fullName evidence="9">Cation:proton antiporter</fullName>
    </recommendedName>
</protein>
<name>A0A7J3JPY1_9CREN</name>
<evidence type="ECO:0000256" key="2">
    <source>
        <dbReference type="ARBA" id="ARBA00022475"/>
    </source>
</evidence>
<dbReference type="EMBL" id="DTAI01000133">
    <property type="protein sequence ID" value="HGN36825.1"/>
    <property type="molecule type" value="Genomic_DNA"/>
</dbReference>
<sequence length="167" mass="18951">MKRLLNKLAIFTIIFTFYIISTGSIRMFTILFGIIISALMAVALDRMLLARAIQLRDLTKIVYLLQYLVYFIYAAVKSHIEVARIILMDSGRLRPSIIAIPYTIESDYGLTLLALSITNTPGTLTLYVDKQSKILFIHWIETATLDAIEARKIISGKFEELAKKIFG</sequence>
<feature type="transmembrane region" description="Helical" evidence="6">
    <location>
        <begin position="27"/>
        <end position="49"/>
    </location>
</feature>
<evidence type="ECO:0000256" key="6">
    <source>
        <dbReference type="SAM" id="Phobius"/>
    </source>
</evidence>
<proteinExistence type="predicted"/>
<organism evidence="8">
    <name type="scientific">Ignisphaera aggregans</name>
    <dbReference type="NCBI Taxonomy" id="334771"/>
    <lineage>
        <taxon>Archaea</taxon>
        <taxon>Thermoproteota</taxon>
        <taxon>Thermoprotei</taxon>
        <taxon>Desulfurococcales</taxon>
        <taxon>Desulfurococcaceae</taxon>
        <taxon>Ignisphaera</taxon>
    </lineage>
</organism>
<dbReference type="InterPro" id="IPR002758">
    <property type="entry name" value="Cation_antiport_E"/>
</dbReference>
<keyword evidence="5 6" id="KW-0472">Membrane</keyword>
<dbReference type="GO" id="GO:0008324">
    <property type="term" value="F:monoatomic cation transmembrane transporter activity"/>
    <property type="evidence" value="ECO:0007669"/>
    <property type="project" value="InterPro"/>
</dbReference>
<evidence type="ECO:0000256" key="3">
    <source>
        <dbReference type="ARBA" id="ARBA00022692"/>
    </source>
</evidence>
<dbReference type="PANTHER" id="PTHR34584">
    <property type="entry name" value="NA(+)/H(+) ANTIPORTER SUBUNIT E1"/>
    <property type="match status" value="1"/>
</dbReference>
<evidence type="ECO:0000313" key="8">
    <source>
        <dbReference type="EMBL" id="HGQ17873.1"/>
    </source>
</evidence>
<comment type="caution">
    <text evidence="8">The sequence shown here is derived from an EMBL/GenBank/DDBJ whole genome shotgun (WGS) entry which is preliminary data.</text>
</comment>
<dbReference type="PIRSF" id="PIRSF019239">
    <property type="entry name" value="MrpE"/>
    <property type="match status" value="1"/>
</dbReference>
<evidence type="ECO:0000313" key="7">
    <source>
        <dbReference type="EMBL" id="HGN36825.1"/>
    </source>
</evidence>
<reference evidence="8" key="1">
    <citation type="journal article" date="2020" name="mSystems">
        <title>Genome- and Community-Level Interaction Insights into Carbon Utilization and Element Cycling Functions of Hydrothermarchaeota in Hydrothermal Sediment.</title>
        <authorList>
            <person name="Zhou Z."/>
            <person name="Liu Y."/>
            <person name="Xu W."/>
            <person name="Pan J."/>
            <person name="Luo Z.H."/>
            <person name="Li M."/>
        </authorList>
    </citation>
    <scope>NUCLEOTIDE SEQUENCE [LARGE SCALE GENOMIC DNA]</scope>
    <source>
        <strain evidence="7">SpSt-618</strain>
        <strain evidence="8">SpSt-657</strain>
    </source>
</reference>
<dbReference type="GO" id="GO:0005886">
    <property type="term" value="C:plasma membrane"/>
    <property type="evidence" value="ECO:0007669"/>
    <property type="project" value="UniProtKB-SubCell"/>
</dbReference>
<comment type="subcellular location">
    <subcellularLocation>
        <location evidence="1">Cell membrane</location>
        <topology evidence="1">Multi-pass membrane protein</topology>
    </subcellularLocation>
</comment>
<evidence type="ECO:0000256" key="1">
    <source>
        <dbReference type="ARBA" id="ARBA00004651"/>
    </source>
</evidence>
<feature type="transmembrane region" description="Helical" evidence="6">
    <location>
        <begin position="5"/>
        <end position="21"/>
    </location>
</feature>
<dbReference type="AlphaFoldDB" id="A0A7J3JPY1"/>
<evidence type="ECO:0000256" key="5">
    <source>
        <dbReference type="ARBA" id="ARBA00023136"/>
    </source>
</evidence>
<accession>A0A7J3JPY1</accession>
<dbReference type="EMBL" id="DTBZ01000062">
    <property type="protein sequence ID" value="HGQ17873.1"/>
    <property type="molecule type" value="Genomic_DNA"/>
</dbReference>
<evidence type="ECO:0008006" key="9">
    <source>
        <dbReference type="Google" id="ProtNLM"/>
    </source>
</evidence>
<gene>
    <name evidence="7" type="ORF">ENT87_04690</name>
    <name evidence="8" type="ORF">ENU30_02665</name>
</gene>
<feature type="transmembrane region" description="Helical" evidence="6">
    <location>
        <begin position="61"/>
        <end position="80"/>
    </location>
</feature>
<dbReference type="Pfam" id="PF01899">
    <property type="entry name" value="MNHE"/>
    <property type="match status" value="1"/>
</dbReference>